<evidence type="ECO:0000256" key="1">
    <source>
        <dbReference type="SAM" id="MobiDB-lite"/>
    </source>
</evidence>
<feature type="compositionally biased region" description="Basic and acidic residues" evidence="1">
    <location>
        <begin position="146"/>
        <end position="164"/>
    </location>
</feature>
<dbReference type="AlphaFoldDB" id="M2QB51"/>
<feature type="region of interest" description="Disordered" evidence="1">
    <location>
        <begin position="198"/>
        <end position="218"/>
    </location>
</feature>
<dbReference type="VEuPathDB" id="AmoebaDB:EHI5A_262500"/>
<proteinExistence type="predicted"/>
<dbReference type="EMBL" id="KB444535">
    <property type="protein sequence ID" value="EMD46474.1"/>
    <property type="molecule type" value="Genomic_DNA"/>
</dbReference>
<feature type="region of interest" description="Disordered" evidence="1">
    <location>
        <begin position="129"/>
        <end position="184"/>
    </location>
</feature>
<feature type="compositionally biased region" description="Basic and acidic residues" evidence="1">
    <location>
        <begin position="1"/>
        <end position="10"/>
    </location>
</feature>
<dbReference type="Proteomes" id="UP000011755">
    <property type="component" value="Unassembled WGS sequence"/>
</dbReference>
<feature type="region of interest" description="Disordered" evidence="1">
    <location>
        <begin position="1"/>
        <end position="24"/>
    </location>
</feature>
<organism evidence="2 3">
    <name type="scientific">Entamoeba histolytica KU27</name>
    <dbReference type="NCBI Taxonomy" id="885311"/>
    <lineage>
        <taxon>Eukaryota</taxon>
        <taxon>Amoebozoa</taxon>
        <taxon>Evosea</taxon>
        <taxon>Archamoebae</taxon>
        <taxon>Mastigamoebida</taxon>
        <taxon>Entamoebidae</taxon>
        <taxon>Entamoeba</taxon>
    </lineage>
</organism>
<feature type="compositionally biased region" description="Basic and acidic residues" evidence="1">
    <location>
        <begin position="198"/>
        <end position="209"/>
    </location>
</feature>
<evidence type="ECO:0000313" key="2">
    <source>
        <dbReference type="EMBL" id="EMD46474.1"/>
    </source>
</evidence>
<evidence type="ECO:0000313" key="3">
    <source>
        <dbReference type="Proteomes" id="UP000011755"/>
    </source>
</evidence>
<accession>M2QB51</accession>
<reference evidence="2 3" key="1">
    <citation type="submission" date="2013-02" db="EMBL/GenBank/DDBJ databases">
        <authorList>
            <person name="Hannick L."/>
            <person name="Zafar N."/>
            <person name="Lorenzi H."/>
            <person name="Ali I.A."/>
            <person name="Petri W.P."/>
            <person name="Caler E."/>
        </authorList>
    </citation>
    <scope>NUCLEOTIDE SEQUENCE [LARGE SCALE GENOMIC DNA]</scope>
    <source>
        <strain evidence="2 3">KU27</strain>
    </source>
</reference>
<protein>
    <submittedName>
        <fullName evidence="2">Uncharacterized protein</fullName>
    </submittedName>
</protein>
<sequence>MNVNEDSIKEGEEENNNDNDNSTNIYEIVNPNKPEEILTYDDNTLRILEDIIDINDPQQLGNELAIIQQEIIENNNKLEQENDNVEDTTIPLILTNENNDIILADNVEEDKIPQILEEIKDKAMEEEIEIHKDEKEPDRNIIPPRPPRENRNTIKQWIDKNRDNSKRKHQLEDTNEYQEKRDFERGIHLEELQQYLPLEEKEEREEAINRNKNKKLPK</sequence>
<name>M2QB51_ENTHI</name>
<feature type="compositionally biased region" description="Basic and acidic residues" evidence="1">
    <location>
        <begin position="129"/>
        <end position="139"/>
    </location>
</feature>
<gene>
    <name evidence="2" type="ORF">EHI5A_262500</name>
</gene>